<evidence type="ECO:0000256" key="2">
    <source>
        <dbReference type="SAM" id="MobiDB-lite"/>
    </source>
</evidence>
<dbReference type="AlphaFoldDB" id="A0A444ZE24"/>
<reference evidence="3 4" key="1">
    <citation type="submission" date="2019-01" db="EMBL/GenBank/DDBJ databases">
        <title>Sequencing of cultivated peanut Arachis hypogaea provides insights into genome evolution and oil improvement.</title>
        <authorList>
            <person name="Chen X."/>
        </authorList>
    </citation>
    <scope>NUCLEOTIDE SEQUENCE [LARGE SCALE GENOMIC DNA]</scope>
    <source>
        <strain evidence="4">cv. Fuhuasheng</strain>
        <tissue evidence="3">Leaves</tissue>
    </source>
</reference>
<evidence type="ECO:0008006" key="5">
    <source>
        <dbReference type="Google" id="ProtNLM"/>
    </source>
</evidence>
<evidence type="ECO:0000256" key="1">
    <source>
        <dbReference type="SAM" id="Coils"/>
    </source>
</evidence>
<keyword evidence="4" id="KW-1185">Reference proteome</keyword>
<feature type="coiled-coil region" evidence="1">
    <location>
        <begin position="298"/>
        <end position="353"/>
    </location>
</feature>
<dbReference type="EMBL" id="SDMP01000014">
    <property type="protein sequence ID" value="RYR12430.1"/>
    <property type="molecule type" value="Genomic_DNA"/>
</dbReference>
<feature type="compositionally biased region" description="Acidic residues" evidence="2">
    <location>
        <begin position="81"/>
        <end position="91"/>
    </location>
</feature>
<gene>
    <name evidence="3" type="ORF">Ahy_B04g069976</name>
</gene>
<feature type="compositionally biased region" description="Basic and acidic residues" evidence="2">
    <location>
        <begin position="70"/>
        <end position="80"/>
    </location>
</feature>
<feature type="compositionally biased region" description="Polar residues" evidence="2">
    <location>
        <begin position="8"/>
        <end position="30"/>
    </location>
</feature>
<feature type="region of interest" description="Disordered" evidence="2">
    <location>
        <begin position="1"/>
        <end position="91"/>
    </location>
</feature>
<keyword evidence="1" id="KW-0175">Coiled coil</keyword>
<evidence type="ECO:0000313" key="3">
    <source>
        <dbReference type="EMBL" id="RYR12430.1"/>
    </source>
</evidence>
<organism evidence="3 4">
    <name type="scientific">Arachis hypogaea</name>
    <name type="common">Peanut</name>
    <dbReference type="NCBI Taxonomy" id="3818"/>
    <lineage>
        <taxon>Eukaryota</taxon>
        <taxon>Viridiplantae</taxon>
        <taxon>Streptophyta</taxon>
        <taxon>Embryophyta</taxon>
        <taxon>Tracheophyta</taxon>
        <taxon>Spermatophyta</taxon>
        <taxon>Magnoliopsida</taxon>
        <taxon>eudicotyledons</taxon>
        <taxon>Gunneridae</taxon>
        <taxon>Pentapetalae</taxon>
        <taxon>rosids</taxon>
        <taxon>fabids</taxon>
        <taxon>Fabales</taxon>
        <taxon>Fabaceae</taxon>
        <taxon>Papilionoideae</taxon>
        <taxon>50 kb inversion clade</taxon>
        <taxon>dalbergioids sensu lato</taxon>
        <taxon>Dalbergieae</taxon>
        <taxon>Pterocarpus clade</taxon>
        <taxon>Arachis</taxon>
    </lineage>
</organism>
<name>A0A444ZE24_ARAHY</name>
<comment type="caution">
    <text evidence="3">The sequence shown here is derived from an EMBL/GenBank/DDBJ whole genome shotgun (WGS) entry which is preliminary data.</text>
</comment>
<protein>
    <recommendedName>
        <fullName evidence="5">Transposase, Ptta/En/Spm, plant</fullName>
    </recommendedName>
</protein>
<dbReference type="Proteomes" id="UP000289738">
    <property type="component" value="Chromosome B04"/>
</dbReference>
<evidence type="ECO:0000313" key="4">
    <source>
        <dbReference type="Proteomes" id="UP000289738"/>
    </source>
</evidence>
<sequence length="386" mass="42536">MPRKPRYTVSNAFGTIAGPNSQTHATPQTDGTHDTGADTSSAQRRASAPPPPPSSSDIGDARAPAKNRKHPPDSHEGVDDHSEDEDYDSEADEIESFDDHLDNIFAAHKVEQSAVISSMELTVKEALALPPGKKIVLHHNRELQQVGQAAGLLSGFLGTLRSDFQQLLICAKSWKTMSKASKEHAYDQVKVYDEELTFEQNIKRKPAGIEANHWKKFLQYRLDEDTKISVNPDLTCLQEAIELIESQDPSSKEFSQNDFLAQVLGKEHLGRVRGLGIGTCPSRYFCNIPEQSDYGVQIEEYQMKIVKLKAEAAELKAEAAELKAAAAEKKAKRQRIETEAAEGKAKIQTMENLLTYVIQQQGGNLPPKIAADLDSLRSAPTSSHAR</sequence>
<accession>A0A444ZE24</accession>
<proteinExistence type="predicted"/>